<feature type="region of interest" description="Disordered" evidence="1">
    <location>
        <begin position="48"/>
        <end position="89"/>
    </location>
</feature>
<evidence type="ECO:0000313" key="4">
    <source>
        <dbReference type="Proteomes" id="UP001175228"/>
    </source>
</evidence>
<feature type="region of interest" description="Disordered" evidence="1">
    <location>
        <begin position="207"/>
        <end position="258"/>
    </location>
</feature>
<feature type="compositionally biased region" description="Basic residues" evidence="1">
    <location>
        <begin position="151"/>
        <end position="174"/>
    </location>
</feature>
<evidence type="ECO:0000313" key="2">
    <source>
        <dbReference type="EMBL" id="KAK0474703.1"/>
    </source>
</evidence>
<feature type="compositionally biased region" description="Polar residues" evidence="1">
    <location>
        <begin position="221"/>
        <end position="237"/>
    </location>
</feature>
<feature type="compositionally biased region" description="Polar residues" evidence="1">
    <location>
        <begin position="63"/>
        <end position="83"/>
    </location>
</feature>
<evidence type="ECO:0000313" key="3">
    <source>
        <dbReference type="EMBL" id="KAK0475655.1"/>
    </source>
</evidence>
<proteinExistence type="predicted"/>
<dbReference type="AlphaFoldDB" id="A0AA39P1Q4"/>
<feature type="compositionally biased region" description="Polar residues" evidence="1">
    <location>
        <begin position="248"/>
        <end position="258"/>
    </location>
</feature>
<evidence type="ECO:0000256" key="1">
    <source>
        <dbReference type="SAM" id="MobiDB-lite"/>
    </source>
</evidence>
<feature type="region of interest" description="Disordered" evidence="1">
    <location>
        <begin position="135"/>
        <end position="183"/>
    </location>
</feature>
<accession>A0AA39P1Q4</accession>
<organism evidence="3 4">
    <name type="scientific">Armillaria luteobubalina</name>
    <dbReference type="NCBI Taxonomy" id="153913"/>
    <lineage>
        <taxon>Eukaryota</taxon>
        <taxon>Fungi</taxon>
        <taxon>Dikarya</taxon>
        <taxon>Basidiomycota</taxon>
        <taxon>Agaricomycotina</taxon>
        <taxon>Agaricomycetes</taxon>
        <taxon>Agaricomycetidae</taxon>
        <taxon>Agaricales</taxon>
        <taxon>Marasmiineae</taxon>
        <taxon>Physalacriaceae</taxon>
        <taxon>Armillaria</taxon>
    </lineage>
</organism>
<sequence>MYEFYLPDGSISKKYVPKSSSFGSASLAPQITETAGKCEILDLKENKEWQSSKGVKSPPRTVIDSSVSDNGEACSTTVPNQTEVAGASPASTGAIDVSDLFDMSSANLVLGPAYMDQEDDSDDFALVSIFRARGSSPRAHTKTSSPSKRCDLHRRKRLSRHGRPPAPTKRRKRVHTESDSDGERAAGWEMAYGALLKRYSCLRKEYKSVSKDAQGRETSESDYAQGQSNTPVSTSASGADGEAGPSQPYRSNIFSLLS</sequence>
<dbReference type="EMBL" id="JAUEPU010000145">
    <property type="protein sequence ID" value="KAK0475655.1"/>
    <property type="molecule type" value="Genomic_DNA"/>
</dbReference>
<dbReference type="Proteomes" id="UP001175228">
    <property type="component" value="Unassembled WGS sequence"/>
</dbReference>
<keyword evidence="4" id="KW-1185">Reference proteome</keyword>
<reference evidence="3" key="1">
    <citation type="submission" date="2023-06" db="EMBL/GenBank/DDBJ databases">
        <authorList>
            <consortium name="Lawrence Berkeley National Laboratory"/>
            <person name="Ahrendt S."/>
            <person name="Sahu N."/>
            <person name="Indic B."/>
            <person name="Wong-Bajracharya J."/>
            <person name="Merenyi Z."/>
            <person name="Ke H.-M."/>
            <person name="Monk M."/>
            <person name="Kocsube S."/>
            <person name="Drula E."/>
            <person name="Lipzen A."/>
            <person name="Balint B."/>
            <person name="Henrissat B."/>
            <person name="Andreopoulos B."/>
            <person name="Martin F.M."/>
            <person name="Harder C.B."/>
            <person name="Rigling D."/>
            <person name="Ford K.L."/>
            <person name="Foster G.D."/>
            <person name="Pangilinan J."/>
            <person name="Papanicolaou A."/>
            <person name="Barry K."/>
            <person name="LaButti K."/>
            <person name="Viragh M."/>
            <person name="Koriabine M."/>
            <person name="Yan M."/>
            <person name="Riley R."/>
            <person name="Champramary S."/>
            <person name="Plett K.L."/>
            <person name="Tsai I.J."/>
            <person name="Slot J."/>
            <person name="Sipos G."/>
            <person name="Plett J."/>
            <person name="Nagy L.G."/>
            <person name="Grigoriev I.V."/>
        </authorList>
    </citation>
    <scope>NUCLEOTIDE SEQUENCE</scope>
    <source>
        <strain evidence="3">HWK02</strain>
    </source>
</reference>
<feature type="compositionally biased region" description="Basic and acidic residues" evidence="1">
    <location>
        <begin position="207"/>
        <end position="219"/>
    </location>
</feature>
<comment type="caution">
    <text evidence="3">The sequence shown here is derived from an EMBL/GenBank/DDBJ whole genome shotgun (WGS) entry which is preliminary data.</text>
</comment>
<gene>
    <name evidence="3" type="ORF">EDD18DRAFT_1366899</name>
    <name evidence="2" type="ORF">EDD18DRAFT_1367519</name>
</gene>
<protein>
    <submittedName>
        <fullName evidence="3">Uncharacterized protein</fullName>
    </submittedName>
</protein>
<name>A0AA39P1Q4_9AGAR</name>
<dbReference type="EMBL" id="JAUEPU010000163">
    <property type="protein sequence ID" value="KAK0474703.1"/>
    <property type="molecule type" value="Genomic_DNA"/>
</dbReference>